<dbReference type="EMBL" id="JBBPBM010000006">
    <property type="protein sequence ID" value="KAK8578948.1"/>
    <property type="molecule type" value="Genomic_DNA"/>
</dbReference>
<dbReference type="Pfam" id="PF07727">
    <property type="entry name" value="RVT_2"/>
    <property type="match status" value="1"/>
</dbReference>
<dbReference type="CDD" id="cd09272">
    <property type="entry name" value="RNase_HI_RT_Ty1"/>
    <property type="match status" value="1"/>
</dbReference>
<feature type="domain" description="CCHC-type" evidence="3">
    <location>
        <begin position="247"/>
        <end position="262"/>
    </location>
</feature>
<evidence type="ECO:0000256" key="2">
    <source>
        <dbReference type="SAM" id="MobiDB-lite"/>
    </source>
</evidence>
<evidence type="ECO:0000313" key="6">
    <source>
        <dbReference type="Proteomes" id="UP001472677"/>
    </source>
</evidence>
<dbReference type="InterPro" id="IPR057670">
    <property type="entry name" value="SH3_retrovirus"/>
</dbReference>
<dbReference type="InterPro" id="IPR013103">
    <property type="entry name" value="RVT_2"/>
</dbReference>
<feature type="region of interest" description="Disordered" evidence="2">
    <location>
        <begin position="218"/>
        <end position="240"/>
    </location>
</feature>
<dbReference type="SUPFAM" id="SSF57756">
    <property type="entry name" value="Retrovirus zinc finger-like domains"/>
    <property type="match status" value="1"/>
</dbReference>
<dbReference type="Pfam" id="PF14223">
    <property type="entry name" value="Retrotran_gag_2"/>
    <property type="match status" value="1"/>
</dbReference>
<accession>A0ABR2FDF9</accession>
<dbReference type="PROSITE" id="PS50994">
    <property type="entry name" value="INTEGRASE"/>
    <property type="match status" value="1"/>
</dbReference>
<dbReference type="InterPro" id="IPR036875">
    <property type="entry name" value="Znf_CCHC_sf"/>
</dbReference>
<organism evidence="5 6">
    <name type="scientific">Hibiscus sabdariffa</name>
    <name type="common">roselle</name>
    <dbReference type="NCBI Taxonomy" id="183260"/>
    <lineage>
        <taxon>Eukaryota</taxon>
        <taxon>Viridiplantae</taxon>
        <taxon>Streptophyta</taxon>
        <taxon>Embryophyta</taxon>
        <taxon>Tracheophyta</taxon>
        <taxon>Spermatophyta</taxon>
        <taxon>Magnoliopsida</taxon>
        <taxon>eudicotyledons</taxon>
        <taxon>Gunneridae</taxon>
        <taxon>Pentapetalae</taxon>
        <taxon>rosids</taxon>
        <taxon>malvids</taxon>
        <taxon>Malvales</taxon>
        <taxon>Malvaceae</taxon>
        <taxon>Malvoideae</taxon>
        <taxon>Hibiscus</taxon>
    </lineage>
</organism>
<dbReference type="Pfam" id="PF00098">
    <property type="entry name" value="zf-CCHC"/>
    <property type="match status" value="1"/>
</dbReference>
<evidence type="ECO:0000313" key="5">
    <source>
        <dbReference type="EMBL" id="KAK8578948.1"/>
    </source>
</evidence>
<dbReference type="InterPro" id="IPR001878">
    <property type="entry name" value="Znf_CCHC"/>
</dbReference>
<feature type="domain" description="Integrase catalytic" evidence="4">
    <location>
        <begin position="348"/>
        <end position="445"/>
    </location>
</feature>
<dbReference type="InterPro" id="IPR036397">
    <property type="entry name" value="RNaseH_sf"/>
</dbReference>
<dbReference type="InterPro" id="IPR012337">
    <property type="entry name" value="RNaseH-like_sf"/>
</dbReference>
<evidence type="ECO:0000256" key="1">
    <source>
        <dbReference type="PROSITE-ProRule" id="PRU00047"/>
    </source>
</evidence>
<name>A0ABR2FDF9_9ROSI</name>
<keyword evidence="1" id="KW-0479">Metal-binding</keyword>
<gene>
    <name evidence="5" type="ORF">V6N12_069289</name>
</gene>
<dbReference type="Pfam" id="PF25597">
    <property type="entry name" value="SH3_retrovirus"/>
    <property type="match status" value="1"/>
</dbReference>
<evidence type="ECO:0000259" key="4">
    <source>
        <dbReference type="PROSITE" id="PS50994"/>
    </source>
</evidence>
<evidence type="ECO:0000259" key="3">
    <source>
        <dbReference type="PROSITE" id="PS50158"/>
    </source>
</evidence>
<keyword evidence="1" id="KW-0863">Zinc-finger</keyword>
<sequence>MTNNTISLRSLLEKEKLNGINFLDWFRNLRIVLKQERKEYVIEEAVPNDPGPNASRADKDKFKKHMDDMVDVGCLMLATMTPELQKQHENMVAYKMIQNLKEIYEGQARQERYETSKALFQCKMSEGSPVGAHVIKMMGYIQTLEKLGFALNDELATDVILQSLPDSFNQFVLNFNMNEINKTLPQLLGMLRTAESNMKKGGSKSVLMVRVAKEKGKKVAKSMGSGKTKPKGKEALKPKGGVSKDGKCFHCGKTGHWKRNCPIYLEDVKKAKAVGASVSGIYVIDVHVSTSSSWVLDTGCGSHICTSVQGLHTRRNLDKGDVDLRVGNGARVAALAARAGYQYFITFTDDFSRYGYIYLMRHKSEALERFKEFKNELTPPGTPQWNGVSERRNRTLLDMVRSMMSHTDLPTSFWGYALETAAFTLNRVPSKSVQKTPHEMWTGRRPNISFMKIWGCKAYVKHQMSTKLEPKSEKCTFVGYPKETKGYYFYNENKVFVARTGVFLEKEFLTNNGKGRNIELDEVQQQQVIEPEVERISQAVEENPTDLETQPLRRSTRERHEPERYGFLVTTHGDVILVDQDEPKTYQEAVASPDSEKWLEAMRSEMDSMSENQVWTLVEPPEGIKPIGCKWVFKKKTDMDGNVQTYKGRLVAKGFRQIHGVDYDETFSPVAMIKSIRILLAVAAFHDYEIWQMDLKTAFLNGKLEEDVYMTQLEGFVTPEDARKVCKLQRSIYGLKQASRSWNLRFNEAIQEFGFIRNEDEPCVYKKFSGSIVSFLVLYVDDMLIIGNDIPTLQSIKTWLSSCFSMKDLGEAAYILGVKIYRDRSRRLLGLSQSTFIDKVLKRFSMEESKRGFFPMRHGISLSKEMCPSTPQERERMSQIPYASAIGSIMYAMIYTRPDLSYALSMTSRYQANPGEGHWTAVKNILKYLRRTKDVFLVYGGEEELRIKGYTDASFQTDKDDSRSQSGFVFCLNGGAVSWKSSKQETVADSTTKAEYVSASEATKEDVWIKEFISELRVVPSILDAVGLYCDNNGAIAQAKEPRSHHGPKHTFKCFYLIR</sequence>
<reference evidence="5 6" key="1">
    <citation type="journal article" date="2024" name="G3 (Bethesda)">
        <title>Genome assembly of Hibiscus sabdariffa L. provides insights into metabolisms of medicinal natural products.</title>
        <authorList>
            <person name="Kim T."/>
        </authorList>
    </citation>
    <scope>NUCLEOTIDE SEQUENCE [LARGE SCALE GENOMIC DNA]</scope>
    <source>
        <strain evidence="5">TK-2024</strain>
        <tissue evidence="5">Old leaves</tissue>
    </source>
</reference>
<dbReference type="SUPFAM" id="SSF53098">
    <property type="entry name" value="Ribonuclease H-like"/>
    <property type="match status" value="1"/>
</dbReference>
<comment type="caution">
    <text evidence="5">The sequence shown here is derived from an EMBL/GenBank/DDBJ whole genome shotgun (WGS) entry which is preliminary data.</text>
</comment>
<feature type="compositionally biased region" description="Basic and acidic residues" evidence="2">
    <location>
        <begin position="231"/>
        <end position="240"/>
    </location>
</feature>
<proteinExistence type="predicted"/>
<protein>
    <submittedName>
        <fullName evidence="5">Uncharacterized protein</fullName>
    </submittedName>
</protein>
<dbReference type="PANTHER" id="PTHR11439:SF496">
    <property type="entry name" value="RNA-DIRECTED DNA POLYMERASE"/>
    <property type="match status" value="1"/>
</dbReference>
<dbReference type="PANTHER" id="PTHR11439">
    <property type="entry name" value="GAG-POL-RELATED RETROTRANSPOSON"/>
    <property type="match status" value="1"/>
</dbReference>
<dbReference type="Gene3D" id="3.30.420.10">
    <property type="entry name" value="Ribonuclease H-like superfamily/Ribonuclease H"/>
    <property type="match status" value="1"/>
</dbReference>
<dbReference type="PROSITE" id="PS50158">
    <property type="entry name" value="ZF_CCHC"/>
    <property type="match status" value="1"/>
</dbReference>
<dbReference type="InterPro" id="IPR043502">
    <property type="entry name" value="DNA/RNA_pol_sf"/>
</dbReference>
<dbReference type="SUPFAM" id="SSF56672">
    <property type="entry name" value="DNA/RNA polymerases"/>
    <property type="match status" value="1"/>
</dbReference>
<dbReference type="SMART" id="SM00343">
    <property type="entry name" value="ZnF_C2HC"/>
    <property type="match status" value="1"/>
</dbReference>
<keyword evidence="6" id="KW-1185">Reference proteome</keyword>
<dbReference type="InterPro" id="IPR001584">
    <property type="entry name" value="Integrase_cat-core"/>
</dbReference>
<dbReference type="Proteomes" id="UP001472677">
    <property type="component" value="Unassembled WGS sequence"/>
</dbReference>
<feature type="region of interest" description="Disordered" evidence="2">
    <location>
        <begin position="540"/>
        <end position="559"/>
    </location>
</feature>
<dbReference type="Gene3D" id="4.10.60.10">
    <property type="entry name" value="Zinc finger, CCHC-type"/>
    <property type="match status" value="1"/>
</dbReference>
<keyword evidence="1" id="KW-0862">Zinc</keyword>